<dbReference type="NCBIfam" id="TIGR03083">
    <property type="entry name" value="maleylpyruvate isomerase family mycothiol-dependent enzyme"/>
    <property type="match status" value="1"/>
</dbReference>
<gene>
    <name evidence="3" type="ORF">SAMN05216199_2980</name>
</gene>
<dbReference type="STRING" id="587636.SAMN05216199_2980"/>
<evidence type="ECO:0000313" key="4">
    <source>
        <dbReference type="Proteomes" id="UP000199019"/>
    </source>
</evidence>
<organism evidence="3 4">
    <name type="scientific">Pedococcus cremeus</name>
    <dbReference type="NCBI Taxonomy" id="587636"/>
    <lineage>
        <taxon>Bacteria</taxon>
        <taxon>Bacillati</taxon>
        <taxon>Actinomycetota</taxon>
        <taxon>Actinomycetes</taxon>
        <taxon>Micrococcales</taxon>
        <taxon>Intrasporangiaceae</taxon>
        <taxon>Pedococcus</taxon>
    </lineage>
</organism>
<dbReference type="EMBL" id="FOHB01000005">
    <property type="protein sequence ID" value="SES34254.1"/>
    <property type="molecule type" value="Genomic_DNA"/>
</dbReference>
<dbReference type="InterPro" id="IPR024344">
    <property type="entry name" value="MDMPI_metal-binding"/>
</dbReference>
<evidence type="ECO:0000259" key="2">
    <source>
        <dbReference type="Pfam" id="PF11716"/>
    </source>
</evidence>
<sequence length="200" mass="21506">MTLQPGATPVVAGTELLERALGFTRGALSLVRPDRMDAPTPCAAWRLRDLLEHMDDSLAALHDAAAEGWVALEPCPRRESDDEPAVVTSLRHHGCILLGAWSRLHHDQPVVVGGRPLPASTVALVGALEVAVHGWDVARACGDPRPLPDELAHDLLGHAQLLVTDDDRGVRFGPPLPVEFDRPPSDRLLALTGRSPDWGP</sequence>
<proteinExistence type="predicted"/>
<reference evidence="4" key="1">
    <citation type="submission" date="2016-10" db="EMBL/GenBank/DDBJ databases">
        <authorList>
            <person name="Varghese N."/>
            <person name="Submissions S."/>
        </authorList>
    </citation>
    <scope>NUCLEOTIDE SEQUENCE [LARGE SCALE GENOMIC DNA]</scope>
    <source>
        <strain evidence="4">CGMCC 1.6963</strain>
    </source>
</reference>
<dbReference type="RefSeq" id="WP_091759623.1">
    <property type="nucleotide sequence ID" value="NZ_FOHB01000005.1"/>
</dbReference>
<evidence type="ECO:0000313" key="3">
    <source>
        <dbReference type="EMBL" id="SES34254.1"/>
    </source>
</evidence>
<dbReference type="OrthoDB" id="5185819at2"/>
<dbReference type="AlphaFoldDB" id="A0A1H9WK71"/>
<keyword evidence="4" id="KW-1185">Reference proteome</keyword>
<feature type="domain" description="Mycothiol-dependent maleylpyruvate isomerase metal-binding" evidence="2">
    <location>
        <begin position="20"/>
        <end position="138"/>
    </location>
</feature>
<dbReference type="Proteomes" id="UP000199019">
    <property type="component" value="Unassembled WGS sequence"/>
</dbReference>
<dbReference type="Gene3D" id="1.20.120.450">
    <property type="entry name" value="dinb family like domain"/>
    <property type="match status" value="1"/>
</dbReference>
<dbReference type="SUPFAM" id="SSF109854">
    <property type="entry name" value="DinB/YfiT-like putative metalloenzymes"/>
    <property type="match status" value="1"/>
</dbReference>
<dbReference type="NCBIfam" id="TIGR03086">
    <property type="entry name" value="TIGR03086 family metal-binding protein"/>
    <property type="match status" value="1"/>
</dbReference>
<feature type="region of interest" description="Disordered" evidence="1">
    <location>
        <begin position="175"/>
        <end position="200"/>
    </location>
</feature>
<dbReference type="Pfam" id="PF11716">
    <property type="entry name" value="MDMPI_N"/>
    <property type="match status" value="1"/>
</dbReference>
<accession>A0A1H9WK71</accession>
<dbReference type="InterPro" id="IPR034660">
    <property type="entry name" value="DinB/YfiT-like"/>
</dbReference>
<evidence type="ECO:0000256" key="1">
    <source>
        <dbReference type="SAM" id="MobiDB-lite"/>
    </source>
</evidence>
<dbReference type="GO" id="GO:0046872">
    <property type="term" value="F:metal ion binding"/>
    <property type="evidence" value="ECO:0007669"/>
    <property type="project" value="InterPro"/>
</dbReference>
<protein>
    <submittedName>
        <fullName evidence="3">TIGR03086 family protein</fullName>
    </submittedName>
</protein>
<name>A0A1H9WK71_9MICO</name>
<dbReference type="InterPro" id="IPR017520">
    <property type="entry name" value="CHP03086"/>
</dbReference>
<dbReference type="InterPro" id="IPR017517">
    <property type="entry name" value="Maleyloyr_isom"/>
</dbReference>